<dbReference type="RefSeq" id="WP_013627828.1">
    <property type="nucleotide sequence ID" value="NC_015174.1"/>
</dbReference>
<evidence type="ECO:0000313" key="2">
    <source>
        <dbReference type="Proteomes" id="UP000006860"/>
    </source>
</evidence>
<protein>
    <submittedName>
        <fullName evidence="1">Uncharacterized protein</fullName>
    </submittedName>
</protein>
<evidence type="ECO:0000313" key="1">
    <source>
        <dbReference type="EMBL" id="ADY59100.1"/>
    </source>
</evidence>
<dbReference type="Proteomes" id="UP000006860">
    <property type="component" value="Chromosome"/>
</dbReference>
<dbReference type="HOGENOM" id="CLU_1440092_0_0_0"/>
<dbReference type="EMBL" id="CP002546">
    <property type="protein sequence ID" value="ADY59100.1"/>
    <property type="molecule type" value="Genomic_DNA"/>
</dbReference>
<keyword evidence="2" id="KW-1185">Reference proteome</keyword>
<dbReference type="OrthoDB" id="5063310at2"/>
<gene>
    <name evidence="1" type="ordered locus">Plabr_1489</name>
</gene>
<sequence>MEGFEHVVKVAMESENFVVTSNVKFPVLRQTRKKQHDEYQRSGYEIDLVGARGDRLVLASVKSYFGSRGVSKQGFVGLADVTKKTHFSNHTLFNDEIVREGVISAACEKYGYEREQVELRFYAGKFANLAAKEEITEHLANIGAGSGSVRVYGLDMILDQLLMTAESKTYVDDPVVMLLKALKHSGRL</sequence>
<name>F0SQS0_RUBBR</name>
<organism evidence="1 2">
    <name type="scientific">Rubinisphaera brasiliensis (strain ATCC 49424 / DSM 5305 / JCM 21570 / IAM 15109 / NBRC 103401 / IFAM 1448)</name>
    <name type="common">Planctomyces brasiliensis</name>
    <dbReference type="NCBI Taxonomy" id="756272"/>
    <lineage>
        <taxon>Bacteria</taxon>
        <taxon>Pseudomonadati</taxon>
        <taxon>Planctomycetota</taxon>
        <taxon>Planctomycetia</taxon>
        <taxon>Planctomycetales</taxon>
        <taxon>Planctomycetaceae</taxon>
        <taxon>Rubinisphaera</taxon>
    </lineage>
</organism>
<reference evidence="2" key="1">
    <citation type="submission" date="2011-02" db="EMBL/GenBank/DDBJ databases">
        <title>The complete genome of Planctomyces brasiliensis DSM 5305.</title>
        <authorList>
            <person name="Lucas S."/>
            <person name="Copeland A."/>
            <person name="Lapidus A."/>
            <person name="Bruce D."/>
            <person name="Goodwin L."/>
            <person name="Pitluck S."/>
            <person name="Kyrpides N."/>
            <person name="Mavromatis K."/>
            <person name="Pagani I."/>
            <person name="Ivanova N."/>
            <person name="Ovchinnikova G."/>
            <person name="Lu M."/>
            <person name="Detter J.C."/>
            <person name="Han C."/>
            <person name="Land M."/>
            <person name="Hauser L."/>
            <person name="Markowitz V."/>
            <person name="Cheng J.-F."/>
            <person name="Hugenholtz P."/>
            <person name="Woyke T."/>
            <person name="Wu D."/>
            <person name="Tindall B."/>
            <person name="Pomrenke H.G."/>
            <person name="Brambilla E."/>
            <person name="Klenk H.-P."/>
            <person name="Eisen J.A."/>
        </authorList>
    </citation>
    <scope>NUCLEOTIDE SEQUENCE [LARGE SCALE GENOMIC DNA]</scope>
    <source>
        <strain evidence="2">ATCC 49424 / DSM 5305 / JCM 21570 / NBRC 103401 / IFAM 1448</strain>
    </source>
</reference>
<dbReference type="AlphaFoldDB" id="F0SQS0"/>
<dbReference type="KEGG" id="pbs:Plabr_1489"/>
<proteinExistence type="predicted"/>
<accession>F0SQS0</accession>